<dbReference type="RefSeq" id="WP_188707918.1">
    <property type="nucleotide sequence ID" value="NZ_BMIG01000005.1"/>
</dbReference>
<dbReference type="Gene3D" id="3.40.30.10">
    <property type="entry name" value="Glutaredoxin"/>
    <property type="match status" value="1"/>
</dbReference>
<feature type="domain" description="DSBA-like thioredoxin" evidence="1">
    <location>
        <begin position="15"/>
        <end position="207"/>
    </location>
</feature>
<dbReference type="AlphaFoldDB" id="A0A916WG89"/>
<dbReference type="Proteomes" id="UP000620596">
    <property type="component" value="Unassembled WGS sequence"/>
</dbReference>
<organism evidence="2 3">
    <name type="scientific">Polaromonas eurypsychrophila</name>
    <dbReference type="NCBI Taxonomy" id="1614635"/>
    <lineage>
        <taxon>Bacteria</taxon>
        <taxon>Pseudomonadati</taxon>
        <taxon>Pseudomonadota</taxon>
        <taxon>Betaproteobacteria</taxon>
        <taxon>Burkholderiales</taxon>
        <taxon>Comamonadaceae</taxon>
        <taxon>Polaromonas</taxon>
    </lineage>
</organism>
<reference evidence="2" key="1">
    <citation type="journal article" date="2014" name="Int. J. Syst. Evol. Microbiol.">
        <title>Complete genome sequence of Corynebacterium casei LMG S-19264T (=DSM 44701T), isolated from a smear-ripened cheese.</title>
        <authorList>
            <consortium name="US DOE Joint Genome Institute (JGI-PGF)"/>
            <person name="Walter F."/>
            <person name="Albersmeier A."/>
            <person name="Kalinowski J."/>
            <person name="Ruckert C."/>
        </authorList>
    </citation>
    <scope>NUCLEOTIDE SEQUENCE</scope>
    <source>
        <strain evidence="2">CGMCC 1.15322</strain>
    </source>
</reference>
<comment type="caution">
    <text evidence="2">The sequence shown here is derived from an EMBL/GenBank/DDBJ whole genome shotgun (WGS) entry which is preliminary data.</text>
</comment>
<accession>A0A916WG89</accession>
<reference evidence="2" key="2">
    <citation type="submission" date="2020-09" db="EMBL/GenBank/DDBJ databases">
        <authorList>
            <person name="Sun Q."/>
            <person name="Zhou Y."/>
        </authorList>
    </citation>
    <scope>NUCLEOTIDE SEQUENCE</scope>
    <source>
        <strain evidence="2">CGMCC 1.15322</strain>
    </source>
</reference>
<sequence>MNNPSAPVALIYVGDPMCSWCYGFGVPLAQLLGRFPGTPVQLVLGGLRAYNTQVMDAALKAKLRGAWAGVAQRSGQPFSEALFESEDFIYDTEPACRAVVTVREHAPQLALAMYHAIQQAFYAHGRDTTKAAVLGEIWDEVHGRTKEARSHIDFLRNFESHAMRQRTRDDFAQAQDWGVRGFPTLLAVGDGQTQLLTNGYADAEVLMERLTQIIIRKPLLP</sequence>
<dbReference type="InterPro" id="IPR001853">
    <property type="entry name" value="DSBA-like_thioredoxin_dom"/>
</dbReference>
<name>A0A916WG89_9BURK</name>
<dbReference type="InterPro" id="IPR036249">
    <property type="entry name" value="Thioredoxin-like_sf"/>
</dbReference>
<dbReference type="Gene3D" id="1.10.472.60">
    <property type="entry name" value="putative protein disulfide isomerase domain"/>
    <property type="match status" value="1"/>
</dbReference>
<protein>
    <submittedName>
        <fullName evidence="2">DsbA family protein</fullName>
    </submittedName>
</protein>
<keyword evidence="3" id="KW-1185">Reference proteome</keyword>
<dbReference type="PANTHER" id="PTHR13887">
    <property type="entry name" value="GLUTATHIONE S-TRANSFERASE KAPPA"/>
    <property type="match status" value="1"/>
</dbReference>
<gene>
    <name evidence="2" type="ORF">GCM10011496_16780</name>
</gene>
<dbReference type="CDD" id="cd03025">
    <property type="entry name" value="DsbA_FrnE_like"/>
    <property type="match status" value="1"/>
</dbReference>
<proteinExistence type="predicted"/>
<evidence type="ECO:0000259" key="1">
    <source>
        <dbReference type="Pfam" id="PF01323"/>
    </source>
</evidence>
<evidence type="ECO:0000313" key="2">
    <source>
        <dbReference type="EMBL" id="GGA96376.1"/>
    </source>
</evidence>
<dbReference type="PANTHER" id="PTHR13887:SF54">
    <property type="entry name" value="DSBA FAMILY PROTEIN"/>
    <property type="match status" value="1"/>
</dbReference>
<dbReference type="GO" id="GO:0016491">
    <property type="term" value="F:oxidoreductase activity"/>
    <property type="evidence" value="ECO:0007669"/>
    <property type="project" value="InterPro"/>
</dbReference>
<dbReference type="SUPFAM" id="SSF52833">
    <property type="entry name" value="Thioredoxin-like"/>
    <property type="match status" value="1"/>
</dbReference>
<dbReference type="Pfam" id="PF01323">
    <property type="entry name" value="DSBA"/>
    <property type="match status" value="1"/>
</dbReference>
<evidence type="ECO:0000313" key="3">
    <source>
        <dbReference type="Proteomes" id="UP000620596"/>
    </source>
</evidence>
<dbReference type="EMBL" id="BMIG01000005">
    <property type="protein sequence ID" value="GGA96376.1"/>
    <property type="molecule type" value="Genomic_DNA"/>
</dbReference>